<organism evidence="2 3">
    <name type="scientific">Thermococcus profundus</name>
    <dbReference type="NCBI Taxonomy" id="49899"/>
    <lineage>
        <taxon>Archaea</taxon>
        <taxon>Methanobacteriati</taxon>
        <taxon>Methanobacteriota</taxon>
        <taxon>Thermococci</taxon>
        <taxon>Thermococcales</taxon>
        <taxon>Thermococcaceae</taxon>
        <taxon>Thermococcus</taxon>
    </lineage>
</organism>
<keyword evidence="1" id="KW-0472">Membrane</keyword>
<name>A0A2Z2MKH2_THEPR</name>
<sequence>MVQVIMGFIFIAVFTWSVLTTAIGWSENKVRSAANKAIIKTGIDLFPLVILKSQKRVSTTTLITTPIIAYSTTFFSAFFGVPYPITEFFSAFAETIF</sequence>
<feature type="transmembrane region" description="Helical" evidence="1">
    <location>
        <begin position="6"/>
        <end position="26"/>
    </location>
</feature>
<keyword evidence="3" id="KW-1185">Reference proteome</keyword>
<dbReference type="KEGG" id="tprf:A3L09_06455"/>
<proteinExistence type="predicted"/>
<dbReference type="Proteomes" id="UP000250179">
    <property type="component" value="Chromosome"/>
</dbReference>
<evidence type="ECO:0000313" key="3">
    <source>
        <dbReference type="Proteomes" id="UP000250179"/>
    </source>
</evidence>
<reference evidence="2 3" key="1">
    <citation type="submission" date="2016-03" db="EMBL/GenBank/DDBJ databases">
        <title>Complete genome sequence of Thermococcus profundus strain DT5432.</title>
        <authorList>
            <person name="Oger P.M."/>
        </authorList>
    </citation>
    <scope>NUCLEOTIDE SEQUENCE [LARGE SCALE GENOMIC DNA]</scope>
    <source>
        <strain evidence="2 3">DT 5432</strain>
    </source>
</reference>
<protein>
    <submittedName>
        <fullName evidence="2">Uncharacterized protein</fullName>
    </submittedName>
</protein>
<accession>A0A2Z2MKH2</accession>
<keyword evidence="1" id="KW-0812">Transmembrane</keyword>
<keyword evidence="1" id="KW-1133">Transmembrane helix</keyword>
<dbReference type="EMBL" id="CP014862">
    <property type="protein sequence ID" value="ASJ02921.1"/>
    <property type="molecule type" value="Genomic_DNA"/>
</dbReference>
<evidence type="ECO:0000313" key="2">
    <source>
        <dbReference type="EMBL" id="ASJ02921.1"/>
    </source>
</evidence>
<dbReference type="AlphaFoldDB" id="A0A2Z2MKH2"/>
<gene>
    <name evidence="2" type="ORF">A3L09_06455</name>
</gene>
<evidence type="ECO:0000256" key="1">
    <source>
        <dbReference type="SAM" id="Phobius"/>
    </source>
</evidence>